<gene>
    <name evidence="1" type="ORF">RM530_00320</name>
</gene>
<keyword evidence="2" id="KW-1185">Reference proteome</keyword>
<organism evidence="1 2">
    <name type="scientific">Banduia mediterranea</name>
    <dbReference type="NCBI Taxonomy" id="3075609"/>
    <lineage>
        <taxon>Bacteria</taxon>
        <taxon>Pseudomonadati</taxon>
        <taxon>Pseudomonadota</taxon>
        <taxon>Gammaproteobacteria</taxon>
        <taxon>Nevskiales</taxon>
        <taxon>Algiphilaceae</taxon>
        <taxon>Banduia</taxon>
    </lineage>
</organism>
<proteinExistence type="predicted"/>
<name>A0ABU2WD59_9GAMM</name>
<evidence type="ECO:0000313" key="2">
    <source>
        <dbReference type="Proteomes" id="UP001254608"/>
    </source>
</evidence>
<protein>
    <submittedName>
        <fullName evidence="1">Uncharacterized protein</fullName>
    </submittedName>
</protein>
<reference evidence="1 2" key="1">
    <citation type="submission" date="2023-09" db="EMBL/GenBank/DDBJ databases">
        <authorList>
            <person name="Rey-Velasco X."/>
        </authorList>
    </citation>
    <scope>NUCLEOTIDE SEQUENCE [LARGE SCALE GENOMIC DNA]</scope>
    <source>
        <strain evidence="1 2">W345</strain>
    </source>
</reference>
<comment type="caution">
    <text evidence="1">The sequence shown here is derived from an EMBL/GenBank/DDBJ whole genome shotgun (WGS) entry which is preliminary data.</text>
</comment>
<dbReference type="EMBL" id="JAVRIC010000001">
    <property type="protein sequence ID" value="MDT0495814.1"/>
    <property type="molecule type" value="Genomic_DNA"/>
</dbReference>
<sequence>MYSSNADGGRDIGLELATDLDAAEVRHHHVQRSLSAGGHEDLMALLKQRVKDLDVDRLIVDHQQTAAPRAGRTFVSLALPRIARSFLSILPRGYTVLGVTGSRRRAGVPRSDVTTNRTGDV</sequence>
<dbReference type="Proteomes" id="UP001254608">
    <property type="component" value="Unassembled WGS sequence"/>
</dbReference>
<evidence type="ECO:0000313" key="1">
    <source>
        <dbReference type="EMBL" id="MDT0495814.1"/>
    </source>
</evidence>
<accession>A0ABU2WD59</accession>